<reference evidence="4" key="2">
    <citation type="submission" date="2025-08" db="UniProtKB">
        <authorList>
            <consortium name="RefSeq"/>
        </authorList>
    </citation>
    <scope>IDENTIFICATION</scope>
    <source>
        <tissue evidence="4">Leaf</tissue>
    </source>
</reference>
<reference evidence="3" key="1">
    <citation type="journal article" date="2014" name="Nat. Commun.">
        <title>The emerging biofuel crop Camelina sativa retains a highly undifferentiated hexaploid genome structure.</title>
        <authorList>
            <person name="Kagale S."/>
            <person name="Koh C."/>
            <person name="Nixon J."/>
            <person name="Bollina V."/>
            <person name="Clarke W.E."/>
            <person name="Tuteja R."/>
            <person name="Spillane C."/>
            <person name="Robinson S.J."/>
            <person name="Links M.G."/>
            <person name="Clarke C."/>
            <person name="Higgins E.E."/>
            <person name="Huebert T."/>
            <person name="Sharpe A.G."/>
            <person name="Parkin I.A."/>
        </authorList>
    </citation>
    <scope>NUCLEOTIDE SEQUENCE [LARGE SCALE GENOMIC DNA]</scope>
    <source>
        <strain evidence="3">cv. DH55</strain>
    </source>
</reference>
<protein>
    <submittedName>
        <fullName evidence="4">Pentatricopeptide repeat-containing protein At5g47460</fullName>
    </submittedName>
</protein>
<dbReference type="Proteomes" id="UP000694864">
    <property type="component" value="Chromosome 20"/>
</dbReference>
<dbReference type="Pfam" id="PF01535">
    <property type="entry name" value="PPR"/>
    <property type="match status" value="3"/>
</dbReference>
<dbReference type="InterPro" id="IPR046848">
    <property type="entry name" value="E_motif"/>
</dbReference>
<evidence type="ECO:0000313" key="4">
    <source>
        <dbReference type="RefSeq" id="XP_010495819.2"/>
    </source>
</evidence>
<feature type="repeat" description="PPR" evidence="2">
    <location>
        <begin position="133"/>
        <end position="167"/>
    </location>
</feature>
<dbReference type="Pfam" id="PF13041">
    <property type="entry name" value="PPR_2"/>
    <property type="match status" value="4"/>
</dbReference>
<feature type="repeat" description="PPR" evidence="2">
    <location>
        <begin position="398"/>
        <end position="432"/>
    </location>
</feature>
<dbReference type="GeneID" id="104772964"/>
<feature type="repeat" description="PPR" evidence="2">
    <location>
        <begin position="297"/>
        <end position="331"/>
    </location>
</feature>
<sequence length="589" mass="65906">MVWTSLFKSQMLRSVSNKLTAFPTRSHVGSTASSNSWTTILPALARFDSIGVLRSAVELINDGDKPDASPLVHLLRVSGNHGYVSLCQQLHGYVIKHGFVSDTRLSNSLMRFYKTSDSLEDAHKVFDEMPYPDVISWNSLVSGYVQSGRFQEGLSLFLELHRSDVFPNEFSFTAALAACSRLRLLLLGACIHSKTVKLGLEKGNVVVGNCLIDMYGKCGSMDDAVLVFQHMEEKDTVSWNAIVASCSRNCKLQLGLWFFHQMPNPDTVTYNELIDAFVKSGDFNNAFQVLSDMPNPNSSSWNTILTGYVNSEQSGEATELFKKMHSLGVRLDEYSLSIFLAAIATLAVVPWGSLMHSCALKLGLDSRVVVASALIDMYSKCGMLKHAELIFCKMPRKNLTAWNAMISGYARNGDSTEAIKLFNQLKQERFMKPDRFTFLNLLAVCSHCEVPMEVTVGFFEMMVNEYGIKPSIEHCCSLIRAMGQTGEVWQAKKVIQDFGFGYDSVAWRALLGACSVRKDLKAAKIVAAKMIELGEADEDEYVYIVMSNLYAYHERWREVSQIRKIMREKGVKKEVGSSWIQEQNVAIQL</sequence>
<gene>
    <name evidence="4" type="primary">LOC104772964</name>
</gene>
<feature type="repeat" description="PPR" evidence="2">
    <location>
        <begin position="204"/>
        <end position="238"/>
    </location>
</feature>
<proteinExistence type="predicted"/>
<dbReference type="NCBIfam" id="TIGR00756">
    <property type="entry name" value="PPR"/>
    <property type="match status" value="5"/>
</dbReference>
<feature type="repeat" description="PPR" evidence="2">
    <location>
        <begin position="266"/>
        <end position="296"/>
    </location>
</feature>
<organism evidence="3 4">
    <name type="scientific">Camelina sativa</name>
    <name type="common">False flax</name>
    <name type="synonym">Myagrum sativum</name>
    <dbReference type="NCBI Taxonomy" id="90675"/>
    <lineage>
        <taxon>Eukaryota</taxon>
        <taxon>Viridiplantae</taxon>
        <taxon>Streptophyta</taxon>
        <taxon>Embryophyta</taxon>
        <taxon>Tracheophyta</taxon>
        <taxon>Spermatophyta</taxon>
        <taxon>Magnoliopsida</taxon>
        <taxon>eudicotyledons</taxon>
        <taxon>Gunneridae</taxon>
        <taxon>Pentapetalae</taxon>
        <taxon>rosids</taxon>
        <taxon>malvids</taxon>
        <taxon>Brassicales</taxon>
        <taxon>Brassicaceae</taxon>
        <taxon>Camelineae</taxon>
        <taxon>Camelina</taxon>
    </lineage>
</organism>
<dbReference type="RefSeq" id="XP_010495819.2">
    <property type="nucleotide sequence ID" value="XM_010497517.2"/>
</dbReference>
<dbReference type="Pfam" id="PF20431">
    <property type="entry name" value="E_motif"/>
    <property type="match status" value="1"/>
</dbReference>
<dbReference type="InterPro" id="IPR011990">
    <property type="entry name" value="TPR-like_helical_dom_sf"/>
</dbReference>
<accession>A0ABM0Y5E6</accession>
<dbReference type="PROSITE" id="PS51375">
    <property type="entry name" value="PPR"/>
    <property type="match status" value="5"/>
</dbReference>
<evidence type="ECO:0000313" key="3">
    <source>
        <dbReference type="Proteomes" id="UP000694864"/>
    </source>
</evidence>
<name>A0ABM0Y5E6_CAMSA</name>
<evidence type="ECO:0000256" key="2">
    <source>
        <dbReference type="PROSITE-ProRule" id="PRU00708"/>
    </source>
</evidence>
<keyword evidence="3" id="KW-1185">Reference proteome</keyword>
<evidence type="ECO:0000256" key="1">
    <source>
        <dbReference type="ARBA" id="ARBA00022737"/>
    </source>
</evidence>
<dbReference type="InterPro" id="IPR002885">
    <property type="entry name" value="PPR_rpt"/>
</dbReference>
<dbReference type="PANTHER" id="PTHR47926">
    <property type="entry name" value="PENTATRICOPEPTIDE REPEAT-CONTAINING PROTEIN"/>
    <property type="match status" value="1"/>
</dbReference>
<dbReference type="InterPro" id="IPR046960">
    <property type="entry name" value="PPR_At4g14850-like_plant"/>
</dbReference>
<dbReference type="Gene3D" id="1.25.40.10">
    <property type="entry name" value="Tetratricopeptide repeat domain"/>
    <property type="match status" value="4"/>
</dbReference>
<keyword evidence="1" id="KW-0677">Repeat</keyword>